<keyword evidence="2" id="KW-1185">Reference proteome</keyword>
<sequence>MLKQFAGLLGALICASSAYAQNDDTRPAGDTQVMVLGTIHFSGGSDYVNPEVDDFLSPQRQQEIADILDRIEAFQPDRIIVELEPEHEDWINDRYRAWRAGEAELTVNERDQIGLRLAARMGHEQVWAVDYQNGMDFQAMLGAAQEAGQTDLLEAFQQTVGEVEAFFSRNADGTIRERLIDANSAEMLGFHRMYLWLAQAGTVEDPVGAHQMAAWWGRNMIIFARIAQIAQPGERVLVIYGAGHKYLLDQYLEEAPGFTVIDPLDYLQ</sequence>
<proteinExistence type="predicted"/>
<dbReference type="InterPro" id="IPR043749">
    <property type="entry name" value="DUF5694"/>
</dbReference>
<protein>
    <submittedName>
        <fullName evidence="1">Uncharacterized protein</fullName>
    </submittedName>
</protein>
<dbReference type="OrthoDB" id="69432at2"/>
<dbReference type="EMBL" id="CP018911">
    <property type="protein sequence ID" value="AZU03821.1"/>
    <property type="molecule type" value="Genomic_DNA"/>
</dbReference>
<dbReference type="Proteomes" id="UP000286954">
    <property type="component" value="Chromosome"/>
</dbReference>
<organism evidence="1 2">
    <name type="scientific">Glycocaulis alkaliphilus</name>
    <dbReference type="NCBI Taxonomy" id="1434191"/>
    <lineage>
        <taxon>Bacteria</taxon>
        <taxon>Pseudomonadati</taxon>
        <taxon>Pseudomonadota</taxon>
        <taxon>Alphaproteobacteria</taxon>
        <taxon>Maricaulales</taxon>
        <taxon>Maricaulaceae</taxon>
        <taxon>Glycocaulis</taxon>
    </lineage>
</organism>
<dbReference type="RefSeq" id="WP_127566339.1">
    <property type="nucleotide sequence ID" value="NZ_BMFB01000008.1"/>
</dbReference>
<name>A0A3T0E8U3_9PROT</name>
<dbReference type="AlphaFoldDB" id="A0A3T0E8U3"/>
<evidence type="ECO:0000313" key="1">
    <source>
        <dbReference type="EMBL" id="AZU03821.1"/>
    </source>
</evidence>
<dbReference type="KEGG" id="gak:X907_1287"/>
<accession>A0A3T0E8U3</accession>
<dbReference type="Pfam" id="PF18950">
    <property type="entry name" value="DUF5694"/>
    <property type="match status" value="1"/>
</dbReference>
<reference evidence="1 2" key="1">
    <citation type="submission" date="2016-12" db="EMBL/GenBank/DDBJ databases">
        <title>The genome of dimorphic prosthecate Glycocaulis alkaliphilus 6b-8t, isolated from crude oil dictates its adaptability in petroleum environments.</title>
        <authorList>
            <person name="Wu X.-L."/>
            <person name="Geng S."/>
        </authorList>
    </citation>
    <scope>NUCLEOTIDE SEQUENCE [LARGE SCALE GENOMIC DNA]</scope>
    <source>
        <strain evidence="1 2">6B-8</strain>
    </source>
</reference>
<evidence type="ECO:0000313" key="2">
    <source>
        <dbReference type="Proteomes" id="UP000286954"/>
    </source>
</evidence>
<gene>
    <name evidence="1" type="ORF">X907_1287</name>
</gene>